<dbReference type="GO" id="GO:0005524">
    <property type="term" value="F:ATP binding"/>
    <property type="evidence" value="ECO:0007669"/>
    <property type="project" value="UniProtKB-KW"/>
</dbReference>
<dbReference type="Gene3D" id="3.40.50.300">
    <property type="entry name" value="P-loop containing nucleotide triphosphate hydrolases"/>
    <property type="match status" value="2"/>
</dbReference>
<dbReference type="InterPro" id="IPR020628">
    <property type="entry name" value="Formate_THF_ligase_CS"/>
</dbReference>
<accession>A0A8H3UAR2</accession>
<dbReference type="Pfam" id="PF13489">
    <property type="entry name" value="Methyltransf_23"/>
    <property type="match status" value="1"/>
</dbReference>
<dbReference type="GO" id="GO:0004488">
    <property type="term" value="F:methylenetetrahydrofolate dehydrogenase (NADP+) activity"/>
    <property type="evidence" value="ECO:0007669"/>
    <property type="project" value="UniProtKB-ARBA"/>
</dbReference>
<reference evidence="9 10" key="1">
    <citation type="submission" date="2019-11" db="EMBL/GenBank/DDBJ databases">
        <title>Venturia inaequalis Genome Resource.</title>
        <authorList>
            <person name="Lichtner F.J."/>
        </authorList>
    </citation>
    <scope>NUCLEOTIDE SEQUENCE [LARGE SCALE GENOMIC DNA]</scope>
    <source>
        <strain evidence="9">Bline_iso_100314</strain>
    </source>
</reference>
<evidence type="ECO:0000313" key="10">
    <source>
        <dbReference type="Proteomes" id="UP000433883"/>
    </source>
</evidence>
<evidence type="ECO:0000256" key="6">
    <source>
        <dbReference type="ARBA" id="ARBA00022741"/>
    </source>
</evidence>
<keyword evidence="7" id="KW-0067">ATP-binding</keyword>
<comment type="subunit">
    <text evidence="2">Homodimer.</text>
</comment>
<keyword evidence="5" id="KW-0436">Ligase</keyword>
<dbReference type="FunFam" id="3.10.410.10:FF:000001">
    <property type="entry name" value="Putative formate--tetrahydrofolate ligase"/>
    <property type="match status" value="1"/>
</dbReference>
<dbReference type="SUPFAM" id="SSF53335">
    <property type="entry name" value="S-adenosyl-L-methionine-dependent methyltransferases"/>
    <property type="match status" value="1"/>
</dbReference>
<feature type="compositionally biased region" description="Acidic residues" evidence="8">
    <location>
        <begin position="575"/>
        <end position="584"/>
    </location>
</feature>
<protein>
    <recommendedName>
        <fullName evidence="3">formate--tetrahydrofolate ligase</fullName>
        <ecNumber evidence="3">6.3.4.3</ecNumber>
    </recommendedName>
</protein>
<dbReference type="Gene3D" id="3.10.410.10">
    <property type="entry name" value="Formyltetrahydrofolate synthetase, domain 3"/>
    <property type="match status" value="1"/>
</dbReference>
<evidence type="ECO:0000256" key="4">
    <source>
        <dbReference type="ARBA" id="ARBA00022563"/>
    </source>
</evidence>
<dbReference type="Proteomes" id="UP000433883">
    <property type="component" value="Unassembled WGS sequence"/>
</dbReference>
<feature type="region of interest" description="Disordered" evidence="8">
    <location>
        <begin position="571"/>
        <end position="594"/>
    </location>
</feature>
<dbReference type="GO" id="GO:0005737">
    <property type="term" value="C:cytoplasm"/>
    <property type="evidence" value="ECO:0007669"/>
    <property type="project" value="UniProtKB-ARBA"/>
</dbReference>
<dbReference type="FunFam" id="3.40.50.300:FF:001123">
    <property type="entry name" value="C-1-tetrahydrofolate synthase, cytoplasmic isoform X2"/>
    <property type="match status" value="1"/>
</dbReference>
<dbReference type="FunFam" id="1.10.8.770:FF:000001">
    <property type="entry name" value="Methylenetetrahydrofolate dehydrogenase (NADP+ dependent) 1 like"/>
    <property type="match status" value="1"/>
</dbReference>
<dbReference type="CDD" id="cd00477">
    <property type="entry name" value="FTHFS"/>
    <property type="match status" value="1"/>
</dbReference>
<dbReference type="GO" id="GO:0008168">
    <property type="term" value="F:methyltransferase activity"/>
    <property type="evidence" value="ECO:0007669"/>
    <property type="project" value="TreeGrafter"/>
</dbReference>
<evidence type="ECO:0000313" key="9">
    <source>
        <dbReference type="EMBL" id="KAE9966111.1"/>
    </source>
</evidence>
<dbReference type="InterPro" id="IPR029063">
    <property type="entry name" value="SAM-dependent_MTases_sf"/>
</dbReference>
<dbReference type="PANTHER" id="PTHR43591">
    <property type="entry name" value="METHYLTRANSFERASE"/>
    <property type="match status" value="1"/>
</dbReference>
<dbReference type="GO" id="GO:0004477">
    <property type="term" value="F:methenyltetrahydrofolate cyclohydrolase activity"/>
    <property type="evidence" value="ECO:0007669"/>
    <property type="project" value="UniProtKB-ARBA"/>
</dbReference>
<keyword evidence="6" id="KW-0547">Nucleotide-binding</keyword>
<dbReference type="Gene3D" id="1.10.8.770">
    <property type="match status" value="1"/>
</dbReference>
<dbReference type="PANTHER" id="PTHR43591:SF24">
    <property type="entry name" value="2-METHOXY-6-POLYPRENYL-1,4-BENZOQUINOL METHYLASE, MITOCHONDRIAL"/>
    <property type="match status" value="1"/>
</dbReference>
<dbReference type="EMBL" id="WNWQ01000554">
    <property type="protein sequence ID" value="KAE9966111.1"/>
    <property type="molecule type" value="Genomic_DNA"/>
</dbReference>
<evidence type="ECO:0000256" key="2">
    <source>
        <dbReference type="ARBA" id="ARBA00011738"/>
    </source>
</evidence>
<dbReference type="InterPro" id="IPR027417">
    <property type="entry name" value="P-loop_NTPase"/>
</dbReference>
<dbReference type="PROSITE" id="PS00722">
    <property type="entry name" value="FTHFS_2"/>
    <property type="match status" value="1"/>
</dbReference>
<dbReference type="CDD" id="cd02440">
    <property type="entry name" value="AdoMet_MTases"/>
    <property type="match status" value="1"/>
</dbReference>
<organism evidence="9 10">
    <name type="scientific">Venturia inaequalis</name>
    <name type="common">Apple scab fungus</name>
    <dbReference type="NCBI Taxonomy" id="5025"/>
    <lineage>
        <taxon>Eukaryota</taxon>
        <taxon>Fungi</taxon>
        <taxon>Dikarya</taxon>
        <taxon>Ascomycota</taxon>
        <taxon>Pezizomycotina</taxon>
        <taxon>Dothideomycetes</taxon>
        <taxon>Pleosporomycetidae</taxon>
        <taxon>Venturiales</taxon>
        <taxon>Venturiaceae</taxon>
        <taxon>Venturia</taxon>
    </lineage>
</organism>
<gene>
    <name evidence="9" type="ORF">BLS_007213</name>
</gene>
<keyword evidence="4" id="KW-0554">One-carbon metabolism</keyword>
<evidence type="ECO:0000256" key="8">
    <source>
        <dbReference type="SAM" id="MobiDB-lite"/>
    </source>
</evidence>
<dbReference type="GO" id="GO:0035999">
    <property type="term" value="P:tetrahydrofolate interconversion"/>
    <property type="evidence" value="ECO:0007669"/>
    <property type="project" value="UniProtKB-UniPathway"/>
</dbReference>
<dbReference type="PROSITE" id="PS00721">
    <property type="entry name" value="FTHFS_1"/>
    <property type="match status" value="1"/>
</dbReference>
<comment type="pathway">
    <text evidence="1">One-carbon metabolism; tetrahydrofolate interconversion.</text>
</comment>
<dbReference type="AlphaFoldDB" id="A0A8H3UAR2"/>
<dbReference type="EC" id="6.3.4.3" evidence="3"/>
<comment type="caution">
    <text evidence="9">The sequence shown here is derived from an EMBL/GenBank/DDBJ whole genome shotgun (WGS) entry which is preliminary data.</text>
</comment>
<evidence type="ECO:0000256" key="3">
    <source>
        <dbReference type="ARBA" id="ARBA00012295"/>
    </source>
</evidence>
<dbReference type="Pfam" id="PF01268">
    <property type="entry name" value="FTHFS"/>
    <property type="match status" value="1"/>
</dbReference>
<evidence type="ECO:0000256" key="5">
    <source>
        <dbReference type="ARBA" id="ARBA00022598"/>
    </source>
</evidence>
<dbReference type="GO" id="GO:0004329">
    <property type="term" value="F:formate-tetrahydrofolate ligase activity"/>
    <property type="evidence" value="ECO:0007669"/>
    <property type="project" value="UniProtKB-EC"/>
</dbReference>
<proteinExistence type="predicted"/>
<evidence type="ECO:0000256" key="7">
    <source>
        <dbReference type="ARBA" id="ARBA00022840"/>
    </source>
</evidence>
<dbReference type="Gene3D" id="3.40.50.150">
    <property type="entry name" value="Vaccinia Virus protein VP39"/>
    <property type="match status" value="1"/>
</dbReference>
<sequence>MGLSQALGAHLGKICFANVRQPSQGPTFGIKGGAAGGGYSQVIPMDEFNMHLTGDIHAITAANNLLAAALETRMFHEATQKDGPLYKRLVPSKGGKRVFSPIFFRRLKKLGITKTDPNELTEDEIRRFARLDIDPETITWRRVLDVNDRHLRGITVGSAPTEKGLSRETGFDISVASECMAVLALSNSLSDMRERLGRMVVASSRSGDPVTADDIGVGGALTALMKDAIKPNLMQSLEGTPVFVHAGPFANISVGNSSILADRLALKLAGTEPDEDHNDKAGYVVTEAGFDFTMGGERFFNIKCRSSGLQPDCIVIVATVRALKVHGGGPEISPGGQLHEVYRTENVEILRNGCVNLKKHIENAKTFGVPVIVAINKFNTDTDAEIQVIKEEAIAAGALDAIPADHFAKGGAGAVDLAEGVIKASASAKAEEYKLLYETEGNTPLERIETIAKKFYGADKVEFSELAQKKVDTYVKQGFGNLPFCVAKTQYSLSHDPALKGAPTGFTVPVRDVRLAAGAGYFYALAADIQTIPGLPTAPGYLNVDVNAETAPPPHPQSLTTDEHPQLVWTAPIADPDDSSESNDGDSALGSYASTQSASLSDGAYAFKEEHGRRYHAEITRAQYHLPNDEPELDRLDLQHHLFRMTLNGSLHRAPLPKDLHHVLDVGTGTGAWPIDFADEYPSATVIGTDLSPVQPHYVPPNCRFYIEDAEAEWTFEESFDYIHGRMLVVGIKNWARFFEQSFKHLKPGGWVELQDLSFPARCDDGSATPSSPLIIWSANMVSAAANLGLDLEISNSFSSLLIGAGFVDIHSETHVWPLGLWPRDTNMKEMGRWAQQNYLQALQAILRPETVLDLDLILMGFSCRRQIKPSPASSIGRA</sequence>
<dbReference type="SUPFAM" id="SSF52540">
    <property type="entry name" value="P-loop containing nucleoside triphosphate hydrolases"/>
    <property type="match status" value="1"/>
</dbReference>
<dbReference type="UniPathway" id="UPA00193"/>
<dbReference type="InterPro" id="IPR000559">
    <property type="entry name" value="Formate_THF_ligase"/>
</dbReference>
<evidence type="ECO:0000256" key="1">
    <source>
        <dbReference type="ARBA" id="ARBA00004777"/>
    </source>
</evidence>
<name>A0A8H3UAR2_VENIN</name>